<sequence>MGAGCPRSRGADMTVLDYVDQAMYLGLRATRQAAAMQCVWIYEHPVDLDAVRRFHRDFGNGLWGRSIERSAVPFGRHRWVRAVRPPADLDIEARPRPRAVLGDWLDERAVRPVDPEWGPSWHLGVLPMTDGSTALCLTLSHCISDGGGAVATILDAITGEIRDFGYPAPRSRTRRRAVVEDLRQSRRDLPEVRSTLGIAGRIARRRLLDRPARSAPKGVAGRGFDDTRHVAVPSVSVFVDLDAWDGRAAALGGNAYSLLAGFCARLADSMGRRAADGKVPLIIPINDRAGVADTRANAVQLASVRIDPAVVCTDLSGARAEIRHTLATLGEVPEEAEQLLPLIPFMPKVAVRRGAEMAFNFAEQPVSCSNMGNVPSDVARLDGTDAEYVLMRGVDQHVTRRVLEQRHGLLTIVSARVCGRLSLAVVGYAGGVVDTRSALRVRVERTLSDFQLIGAVV</sequence>
<comment type="caution">
    <text evidence="1">The sequence shown here is derived from an EMBL/GenBank/DDBJ whole genome shotgun (WGS) entry which is preliminary data.</text>
</comment>
<dbReference type="EMBL" id="LQPC01000031">
    <property type="protein sequence ID" value="ORV87490.1"/>
    <property type="molecule type" value="Genomic_DNA"/>
</dbReference>
<dbReference type="AlphaFoldDB" id="A0A1X1WLQ4"/>
<evidence type="ECO:0000313" key="2">
    <source>
        <dbReference type="Proteomes" id="UP000193622"/>
    </source>
</evidence>
<dbReference type="SUPFAM" id="SSF52777">
    <property type="entry name" value="CoA-dependent acyltransferases"/>
    <property type="match status" value="1"/>
</dbReference>
<reference evidence="1 2" key="1">
    <citation type="submission" date="2016-01" db="EMBL/GenBank/DDBJ databases">
        <title>The new phylogeny of the genus Mycobacterium.</title>
        <authorList>
            <person name="Tarcisio F."/>
            <person name="Conor M."/>
            <person name="Antonella G."/>
            <person name="Elisabetta G."/>
            <person name="Giulia F.S."/>
            <person name="Sara T."/>
            <person name="Anna F."/>
            <person name="Clotilde B."/>
            <person name="Roberto B."/>
            <person name="Veronica D.S."/>
            <person name="Fabio R."/>
            <person name="Monica P."/>
            <person name="Olivier J."/>
            <person name="Enrico T."/>
            <person name="Nicola S."/>
        </authorList>
    </citation>
    <scope>NUCLEOTIDE SEQUENCE [LARGE SCALE GENOMIC DNA]</scope>
    <source>
        <strain evidence="1 2">DSM 45541</strain>
    </source>
</reference>
<accession>A0A1X1WLQ4</accession>
<dbReference type="Proteomes" id="UP000193622">
    <property type="component" value="Unassembled WGS sequence"/>
</dbReference>
<evidence type="ECO:0000313" key="1">
    <source>
        <dbReference type="EMBL" id="ORV87490.1"/>
    </source>
</evidence>
<gene>
    <name evidence="1" type="ORF">AWC12_17680</name>
</gene>
<dbReference type="Gene3D" id="3.30.559.10">
    <property type="entry name" value="Chloramphenicol acetyltransferase-like domain"/>
    <property type="match status" value="1"/>
</dbReference>
<organism evidence="1 2">
    <name type="scientific">Mycolicibacterium iranicum</name>
    <name type="common">Mycobacterium iranicum</name>
    <dbReference type="NCBI Taxonomy" id="912594"/>
    <lineage>
        <taxon>Bacteria</taxon>
        <taxon>Bacillati</taxon>
        <taxon>Actinomycetota</taxon>
        <taxon>Actinomycetes</taxon>
        <taxon>Mycobacteriales</taxon>
        <taxon>Mycobacteriaceae</taxon>
        <taxon>Mycolicibacterium</taxon>
    </lineage>
</organism>
<protein>
    <recommendedName>
        <fullName evidence="3">Diacylglycerol O-acyltransferase</fullName>
    </recommendedName>
</protein>
<name>A0A1X1WLQ4_MYCIR</name>
<evidence type="ECO:0008006" key="3">
    <source>
        <dbReference type="Google" id="ProtNLM"/>
    </source>
</evidence>
<dbReference type="InterPro" id="IPR023213">
    <property type="entry name" value="CAT-like_dom_sf"/>
</dbReference>
<proteinExistence type="predicted"/>